<evidence type="ECO:0000313" key="2">
    <source>
        <dbReference type="EMBL" id="KII74362.1"/>
    </source>
</evidence>
<organism evidence="2 3">
    <name type="scientific">Thelohanellus kitauei</name>
    <name type="common">Myxosporean</name>
    <dbReference type="NCBI Taxonomy" id="669202"/>
    <lineage>
        <taxon>Eukaryota</taxon>
        <taxon>Metazoa</taxon>
        <taxon>Cnidaria</taxon>
        <taxon>Myxozoa</taxon>
        <taxon>Myxosporea</taxon>
        <taxon>Bivalvulida</taxon>
        <taxon>Platysporina</taxon>
        <taxon>Myxobolidae</taxon>
        <taxon>Thelohanellus</taxon>
    </lineage>
</organism>
<accession>A0A0C2NJZ6</accession>
<keyword evidence="1" id="KW-0732">Signal</keyword>
<protein>
    <submittedName>
        <fullName evidence="2">Uncharacterized protein</fullName>
    </submittedName>
</protein>
<reference evidence="2 3" key="1">
    <citation type="journal article" date="2014" name="Genome Biol. Evol.">
        <title>The genome of the myxosporean Thelohanellus kitauei shows adaptations to nutrient acquisition within its fish host.</title>
        <authorList>
            <person name="Yang Y."/>
            <person name="Xiong J."/>
            <person name="Zhou Z."/>
            <person name="Huo F."/>
            <person name="Miao W."/>
            <person name="Ran C."/>
            <person name="Liu Y."/>
            <person name="Zhang J."/>
            <person name="Feng J."/>
            <person name="Wang M."/>
            <person name="Wang M."/>
            <person name="Wang L."/>
            <person name="Yao B."/>
        </authorList>
    </citation>
    <scope>NUCLEOTIDE SEQUENCE [LARGE SCALE GENOMIC DNA]</scope>
    <source>
        <strain evidence="2">Wuqing</strain>
    </source>
</reference>
<proteinExistence type="predicted"/>
<evidence type="ECO:0000256" key="1">
    <source>
        <dbReference type="SAM" id="SignalP"/>
    </source>
</evidence>
<dbReference type="Proteomes" id="UP000031668">
    <property type="component" value="Unassembled WGS sequence"/>
</dbReference>
<dbReference type="AlphaFoldDB" id="A0A0C2NJZ6"/>
<sequence length="109" mass="12794">MFYFVLICLFGVAKQNSDMMIYDFMCRISNNIDKVPELQKEARVYMIAYNRATLKLPETTFFSTMKVIFRPFVFGECTPCDIEDLQSHFMYHNIDGVYVIPNFCLADTI</sequence>
<evidence type="ECO:0000313" key="3">
    <source>
        <dbReference type="Proteomes" id="UP000031668"/>
    </source>
</evidence>
<keyword evidence="3" id="KW-1185">Reference proteome</keyword>
<gene>
    <name evidence="2" type="ORF">RF11_05061</name>
</gene>
<feature type="chain" id="PRO_5012113454" evidence="1">
    <location>
        <begin position="16"/>
        <end position="109"/>
    </location>
</feature>
<feature type="signal peptide" evidence="1">
    <location>
        <begin position="1"/>
        <end position="15"/>
    </location>
</feature>
<dbReference type="EMBL" id="JWZT01000438">
    <property type="protein sequence ID" value="KII74362.1"/>
    <property type="molecule type" value="Genomic_DNA"/>
</dbReference>
<comment type="caution">
    <text evidence="2">The sequence shown here is derived from an EMBL/GenBank/DDBJ whole genome shotgun (WGS) entry which is preliminary data.</text>
</comment>
<name>A0A0C2NJZ6_THEKT</name>